<keyword evidence="2" id="KW-0808">Transferase</keyword>
<name>A0AA38HX74_9CUCU</name>
<sequence length="345" mass="40033">MVNHTFDDTNTHEIFPFEIKNDNGTMSNKFPEIKDRHVFVGPKNYCFAASYKDVASKLYNFEARPDDVWILGFPRSGTTLTSELVWLLGNNLDYQKASETVMDLRFPVLEGAAYFCQDYERITAQRQLYKGETAEIAEKLSKPAWESLSETREKRFIKTHLPLSLAPSNILTSGCKVIYLARNPKDVCVSSYLLLNSYKTVGIDESFDKFWNYFHHGLVPCTPYFEHVKEAWEAKDNPNVLFVFYENYSKDMELTIRTLARFLGKKIADSDVHTLIEHVKIDNFRKNKSVNSDHLRELGILKDTNDSFIRKGVVGGWNEFFQEHVDVEADNWINENLKMTRLKFS</sequence>
<proteinExistence type="inferred from homology"/>
<protein>
    <recommendedName>
        <fullName evidence="3">Sulfotransferase domain-containing protein</fullName>
    </recommendedName>
</protein>
<dbReference type="AlphaFoldDB" id="A0AA38HX74"/>
<accession>A0AA38HX74</accession>
<evidence type="ECO:0000259" key="3">
    <source>
        <dbReference type="Pfam" id="PF00685"/>
    </source>
</evidence>
<evidence type="ECO:0000313" key="4">
    <source>
        <dbReference type="EMBL" id="KAJ3644867.1"/>
    </source>
</evidence>
<evidence type="ECO:0000256" key="2">
    <source>
        <dbReference type="ARBA" id="ARBA00022679"/>
    </source>
</evidence>
<dbReference type="PANTHER" id="PTHR11783">
    <property type="entry name" value="SULFOTRANSFERASE SULT"/>
    <property type="match status" value="1"/>
</dbReference>
<evidence type="ECO:0000313" key="5">
    <source>
        <dbReference type="Proteomes" id="UP001168821"/>
    </source>
</evidence>
<dbReference type="EMBL" id="JALNTZ010000007">
    <property type="protein sequence ID" value="KAJ3644867.1"/>
    <property type="molecule type" value="Genomic_DNA"/>
</dbReference>
<gene>
    <name evidence="4" type="ORF">Zmor_022568</name>
</gene>
<dbReference type="Pfam" id="PF00685">
    <property type="entry name" value="Sulfotransfer_1"/>
    <property type="match status" value="1"/>
</dbReference>
<feature type="domain" description="Sulfotransferase" evidence="3">
    <location>
        <begin position="65"/>
        <end position="340"/>
    </location>
</feature>
<comment type="caution">
    <text evidence="4">The sequence shown here is derived from an EMBL/GenBank/DDBJ whole genome shotgun (WGS) entry which is preliminary data.</text>
</comment>
<comment type="similarity">
    <text evidence="1">Belongs to the sulfotransferase 1 family.</text>
</comment>
<dbReference type="SUPFAM" id="SSF52540">
    <property type="entry name" value="P-loop containing nucleoside triphosphate hydrolases"/>
    <property type="match status" value="1"/>
</dbReference>
<dbReference type="InterPro" id="IPR000863">
    <property type="entry name" value="Sulfotransferase_dom"/>
</dbReference>
<dbReference type="Gene3D" id="3.40.50.300">
    <property type="entry name" value="P-loop containing nucleotide triphosphate hydrolases"/>
    <property type="match status" value="1"/>
</dbReference>
<organism evidence="4 5">
    <name type="scientific">Zophobas morio</name>
    <dbReference type="NCBI Taxonomy" id="2755281"/>
    <lineage>
        <taxon>Eukaryota</taxon>
        <taxon>Metazoa</taxon>
        <taxon>Ecdysozoa</taxon>
        <taxon>Arthropoda</taxon>
        <taxon>Hexapoda</taxon>
        <taxon>Insecta</taxon>
        <taxon>Pterygota</taxon>
        <taxon>Neoptera</taxon>
        <taxon>Endopterygota</taxon>
        <taxon>Coleoptera</taxon>
        <taxon>Polyphaga</taxon>
        <taxon>Cucujiformia</taxon>
        <taxon>Tenebrionidae</taxon>
        <taxon>Zophobas</taxon>
    </lineage>
</organism>
<evidence type="ECO:0000256" key="1">
    <source>
        <dbReference type="ARBA" id="ARBA00005771"/>
    </source>
</evidence>
<dbReference type="Proteomes" id="UP001168821">
    <property type="component" value="Unassembled WGS sequence"/>
</dbReference>
<dbReference type="InterPro" id="IPR027417">
    <property type="entry name" value="P-loop_NTPase"/>
</dbReference>
<dbReference type="GO" id="GO:0008146">
    <property type="term" value="F:sulfotransferase activity"/>
    <property type="evidence" value="ECO:0007669"/>
    <property type="project" value="InterPro"/>
</dbReference>
<keyword evidence="5" id="KW-1185">Reference proteome</keyword>
<reference evidence="4" key="1">
    <citation type="journal article" date="2023" name="G3 (Bethesda)">
        <title>Whole genome assemblies of Zophobas morio and Tenebrio molitor.</title>
        <authorList>
            <person name="Kaur S."/>
            <person name="Stinson S.A."/>
            <person name="diCenzo G.C."/>
        </authorList>
    </citation>
    <scope>NUCLEOTIDE SEQUENCE</scope>
    <source>
        <strain evidence="4">QUZm001</strain>
    </source>
</reference>